<dbReference type="Proteomes" id="UP001311232">
    <property type="component" value="Unassembled WGS sequence"/>
</dbReference>
<dbReference type="EMBL" id="JAHHUM010000400">
    <property type="protein sequence ID" value="KAK5620060.1"/>
    <property type="molecule type" value="Genomic_DNA"/>
</dbReference>
<name>A0AAV9SFD3_9TELE</name>
<evidence type="ECO:0000256" key="1">
    <source>
        <dbReference type="SAM" id="MobiDB-lite"/>
    </source>
</evidence>
<protein>
    <submittedName>
        <fullName evidence="2">Uncharacterized protein</fullName>
    </submittedName>
</protein>
<organism evidence="2 3">
    <name type="scientific">Crenichthys baileyi</name>
    <name type="common">White River springfish</name>
    <dbReference type="NCBI Taxonomy" id="28760"/>
    <lineage>
        <taxon>Eukaryota</taxon>
        <taxon>Metazoa</taxon>
        <taxon>Chordata</taxon>
        <taxon>Craniata</taxon>
        <taxon>Vertebrata</taxon>
        <taxon>Euteleostomi</taxon>
        <taxon>Actinopterygii</taxon>
        <taxon>Neopterygii</taxon>
        <taxon>Teleostei</taxon>
        <taxon>Neoteleostei</taxon>
        <taxon>Acanthomorphata</taxon>
        <taxon>Ovalentaria</taxon>
        <taxon>Atherinomorphae</taxon>
        <taxon>Cyprinodontiformes</taxon>
        <taxon>Goodeidae</taxon>
        <taxon>Crenichthys</taxon>
    </lineage>
</organism>
<reference evidence="2 3" key="1">
    <citation type="submission" date="2021-06" db="EMBL/GenBank/DDBJ databases">
        <authorList>
            <person name="Palmer J.M."/>
        </authorList>
    </citation>
    <scope>NUCLEOTIDE SEQUENCE [LARGE SCALE GENOMIC DNA]</scope>
    <source>
        <strain evidence="2 3">MEX-2019</strain>
        <tissue evidence="2">Muscle</tissue>
    </source>
</reference>
<feature type="region of interest" description="Disordered" evidence="1">
    <location>
        <begin position="188"/>
        <end position="284"/>
    </location>
</feature>
<accession>A0AAV9SFD3</accession>
<comment type="caution">
    <text evidence="2">The sequence shown here is derived from an EMBL/GenBank/DDBJ whole genome shotgun (WGS) entry which is preliminary data.</text>
</comment>
<dbReference type="AlphaFoldDB" id="A0AAV9SFD3"/>
<proteinExistence type="predicted"/>
<feature type="region of interest" description="Disordered" evidence="1">
    <location>
        <begin position="1"/>
        <end position="62"/>
    </location>
</feature>
<sequence length="284" mass="29364">MTVPRPAVAPPMPSAAHVIGRTPEELEEQLRMNAPKGESQREEEENNKFHCLPSSTSDPQSGAALPIPCPKCGAAQSMPCPKCGAAQSMPRLQTGAAAQPTPCLQSDDAAQTTPHFQLVLQLRPHHASRALLLHSPRQVSREPLHSPPQVSKAVLMSLPQPPPHTAEGIVRGAPRLQLLVVRTTSWFQSSGVRPDTSAPVIVGHSNTTEGQRDTSDPAHATEGLGNASGPAPATEGLCDASGPASAVEGLGEASTAAHASVGQPDAPAPVSAVGWPDAPARPGL</sequence>
<keyword evidence="3" id="KW-1185">Reference proteome</keyword>
<evidence type="ECO:0000313" key="3">
    <source>
        <dbReference type="Proteomes" id="UP001311232"/>
    </source>
</evidence>
<gene>
    <name evidence="2" type="ORF">CRENBAI_002680</name>
</gene>
<evidence type="ECO:0000313" key="2">
    <source>
        <dbReference type="EMBL" id="KAK5620060.1"/>
    </source>
</evidence>